<feature type="region of interest" description="Disordered" evidence="2">
    <location>
        <begin position="170"/>
        <end position="198"/>
    </location>
</feature>
<dbReference type="CDD" id="cd00293">
    <property type="entry name" value="USP-like"/>
    <property type="match status" value="1"/>
</dbReference>
<dbReference type="SUPFAM" id="SSF52402">
    <property type="entry name" value="Adenine nucleotide alpha hydrolases-like"/>
    <property type="match status" value="1"/>
</dbReference>
<dbReference type="PANTHER" id="PTHR46268">
    <property type="entry name" value="STRESS RESPONSE PROTEIN NHAX"/>
    <property type="match status" value="1"/>
</dbReference>
<sequence>MRKVESGPVSQPRLVEAELMTVVVGIDFSPHGEDALWFAQNLARGNPSATLHLVHVVAPPVGIVGVLGAPIDSTGPIAGFLDRARLELERICANVPAWIEGRVVGHVRTGDAPREITVLARELDADLIVVGTHARTGLGRVLMGSLAENIMRHAPCSVLIAHGAAARATPSTHDVSTGDVTAPDPTATATAPLSHRSP</sequence>
<feature type="domain" description="UspA" evidence="3">
    <location>
        <begin position="21"/>
        <end position="161"/>
    </location>
</feature>
<evidence type="ECO:0000313" key="5">
    <source>
        <dbReference type="Proteomes" id="UP001370348"/>
    </source>
</evidence>
<proteinExistence type="inferred from homology"/>
<dbReference type="PRINTS" id="PR01438">
    <property type="entry name" value="UNVRSLSTRESS"/>
</dbReference>
<dbReference type="Pfam" id="PF00582">
    <property type="entry name" value="Usp"/>
    <property type="match status" value="1"/>
</dbReference>
<dbReference type="Gene3D" id="3.40.50.620">
    <property type="entry name" value="HUPs"/>
    <property type="match status" value="1"/>
</dbReference>
<evidence type="ECO:0000259" key="3">
    <source>
        <dbReference type="Pfam" id="PF00582"/>
    </source>
</evidence>
<evidence type="ECO:0000313" key="4">
    <source>
        <dbReference type="EMBL" id="WXB11222.1"/>
    </source>
</evidence>
<evidence type="ECO:0000256" key="1">
    <source>
        <dbReference type="ARBA" id="ARBA00008791"/>
    </source>
</evidence>
<dbReference type="InterPro" id="IPR006016">
    <property type="entry name" value="UspA"/>
</dbReference>
<protein>
    <submittedName>
        <fullName evidence="4">Universal stress protein</fullName>
    </submittedName>
</protein>
<dbReference type="EMBL" id="CP089984">
    <property type="protein sequence ID" value="WXB11222.1"/>
    <property type="molecule type" value="Genomic_DNA"/>
</dbReference>
<feature type="compositionally biased region" description="Polar residues" evidence="2">
    <location>
        <begin position="170"/>
        <end position="179"/>
    </location>
</feature>
<dbReference type="InterPro" id="IPR014729">
    <property type="entry name" value="Rossmann-like_a/b/a_fold"/>
</dbReference>
<accession>A0ABZ2LKG7</accession>
<feature type="compositionally biased region" description="Low complexity" evidence="2">
    <location>
        <begin position="181"/>
        <end position="192"/>
    </location>
</feature>
<gene>
    <name evidence="4" type="ORF">LZC94_25525</name>
</gene>
<dbReference type="PANTHER" id="PTHR46268:SF6">
    <property type="entry name" value="UNIVERSAL STRESS PROTEIN UP12"/>
    <property type="match status" value="1"/>
</dbReference>
<dbReference type="InterPro" id="IPR006015">
    <property type="entry name" value="Universal_stress_UspA"/>
</dbReference>
<keyword evidence="5" id="KW-1185">Reference proteome</keyword>
<name>A0ABZ2LKG7_9BACT</name>
<reference evidence="4 5" key="1">
    <citation type="submission" date="2021-12" db="EMBL/GenBank/DDBJ databases">
        <title>Discovery of the Pendulisporaceae a myxobacterial family with distinct sporulation behavior and unique specialized metabolism.</title>
        <authorList>
            <person name="Garcia R."/>
            <person name="Popoff A."/>
            <person name="Bader C.D."/>
            <person name="Loehr J."/>
            <person name="Walesch S."/>
            <person name="Walt C."/>
            <person name="Boldt J."/>
            <person name="Bunk B."/>
            <person name="Haeckl F.J.F.P.J."/>
            <person name="Gunesch A.P."/>
            <person name="Birkelbach J."/>
            <person name="Nuebel U."/>
            <person name="Pietschmann T."/>
            <person name="Bach T."/>
            <person name="Mueller R."/>
        </authorList>
    </citation>
    <scope>NUCLEOTIDE SEQUENCE [LARGE SCALE GENOMIC DNA]</scope>
    <source>
        <strain evidence="4 5">MSr11954</strain>
    </source>
</reference>
<evidence type="ECO:0000256" key="2">
    <source>
        <dbReference type="SAM" id="MobiDB-lite"/>
    </source>
</evidence>
<dbReference type="RefSeq" id="WP_394820838.1">
    <property type="nucleotide sequence ID" value="NZ_CP089984.1"/>
</dbReference>
<organism evidence="4 5">
    <name type="scientific">Pendulispora albinea</name>
    <dbReference type="NCBI Taxonomy" id="2741071"/>
    <lineage>
        <taxon>Bacteria</taxon>
        <taxon>Pseudomonadati</taxon>
        <taxon>Myxococcota</taxon>
        <taxon>Myxococcia</taxon>
        <taxon>Myxococcales</taxon>
        <taxon>Sorangiineae</taxon>
        <taxon>Pendulisporaceae</taxon>
        <taxon>Pendulispora</taxon>
    </lineage>
</organism>
<dbReference type="Proteomes" id="UP001370348">
    <property type="component" value="Chromosome"/>
</dbReference>
<comment type="similarity">
    <text evidence="1">Belongs to the universal stress protein A family.</text>
</comment>